<reference evidence="2" key="1">
    <citation type="submission" date="2020-06" db="EMBL/GenBank/DDBJ databases">
        <authorList>
            <consortium name="Plant Systems Biology data submission"/>
        </authorList>
    </citation>
    <scope>NUCLEOTIDE SEQUENCE</scope>
    <source>
        <strain evidence="2">D6</strain>
    </source>
</reference>
<feature type="region of interest" description="Disordered" evidence="1">
    <location>
        <begin position="423"/>
        <end position="486"/>
    </location>
</feature>
<evidence type="ECO:0000313" key="3">
    <source>
        <dbReference type="Proteomes" id="UP001153069"/>
    </source>
</evidence>
<dbReference type="Proteomes" id="UP001153069">
    <property type="component" value="Unassembled WGS sequence"/>
</dbReference>
<comment type="caution">
    <text evidence="2">The sequence shown here is derived from an EMBL/GenBank/DDBJ whole genome shotgun (WGS) entry which is preliminary data.</text>
</comment>
<organism evidence="2 3">
    <name type="scientific">Seminavis robusta</name>
    <dbReference type="NCBI Taxonomy" id="568900"/>
    <lineage>
        <taxon>Eukaryota</taxon>
        <taxon>Sar</taxon>
        <taxon>Stramenopiles</taxon>
        <taxon>Ochrophyta</taxon>
        <taxon>Bacillariophyta</taxon>
        <taxon>Bacillariophyceae</taxon>
        <taxon>Bacillariophycidae</taxon>
        <taxon>Naviculales</taxon>
        <taxon>Naviculaceae</taxon>
        <taxon>Seminavis</taxon>
    </lineage>
</organism>
<gene>
    <name evidence="2" type="ORF">SEMRO_3110_G343940.1</name>
</gene>
<dbReference type="AlphaFoldDB" id="A0A9N8F534"/>
<dbReference type="EMBL" id="CAICTM010003108">
    <property type="protein sequence ID" value="CAB9530915.1"/>
    <property type="molecule type" value="Genomic_DNA"/>
</dbReference>
<evidence type="ECO:0008006" key="4">
    <source>
        <dbReference type="Google" id="ProtNLM"/>
    </source>
</evidence>
<proteinExistence type="predicted"/>
<protein>
    <recommendedName>
        <fullName evidence="4">SAP domain-containing protein</fullName>
    </recommendedName>
</protein>
<evidence type="ECO:0000313" key="2">
    <source>
        <dbReference type="EMBL" id="CAB9530915.1"/>
    </source>
</evidence>
<keyword evidence="3" id="KW-1185">Reference proteome</keyword>
<dbReference type="Gene3D" id="1.10.720.30">
    <property type="entry name" value="SAP domain"/>
    <property type="match status" value="1"/>
</dbReference>
<sequence length="646" mass="73342">MELPDAESANNVMVKVLGEYNHILIYAFADSENHKVKERLLFFLRQRYERLGGQSAIDKVIAGYDDLCCNNSDPADHFLPRIFPKCKRAFLKDVWHAIDVVKRETTGADHPLHDAFVRGLWNAILKWDFDSTSKALEHFRTSNPDGEKYRNRETAQEAMSKLSRYRDAIYNYIPSNTYKMASDVWDLYQGTKDLDTKQKLQAQLNGEGYRPFFKKAIRNHQYGAEAAVQNLMDHIKKGCLSDPLQPKEMSYRASNKDHSDGGPPLLRRRRGTNAVETENRYGEQDATGGVSRQRSSLTHKKYLLHVSDHNLKCDRNTSHITGRAVRPRDWFVKEALQKDLTNLTTTMYDDGILYPPQVDLEAHMEPIGELYQLYEEWEKIDSMIQSLAPSATTQQDVEPMEDDHLYGDIEDEDIPDALFESFDQLGNEDSPSIEASPPPQQPQQPQQQMEVAHTFATTQATFSKRVAERNTPPGKKPKPINPGFGSERYGARKALFGAITVHNTYLSEPLTPAQRTYVLAAYRRVLSATNPSNPPSLDIINQQVTLQFNLWHLDAINKGDSAGYGGMIREGTVKACLKQAARPVMQQQIQARAAAIAGGRVAPVPTWQQIQAMTRQDLRERLKNMNLTQRGSAPVLRDRLKKHYGL</sequence>
<name>A0A9N8F534_9STRA</name>
<dbReference type="InterPro" id="IPR036361">
    <property type="entry name" value="SAP_dom_sf"/>
</dbReference>
<accession>A0A9N8F534</accession>
<feature type="region of interest" description="Disordered" evidence="1">
    <location>
        <begin position="251"/>
        <end position="294"/>
    </location>
</feature>
<evidence type="ECO:0000256" key="1">
    <source>
        <dbReference type="SAM" id="MobiDB-lite"/>
    </source>
</evidence>